<feature type="region of interest" description="Disordered" evidence="1">
    <location>
        <begin position="1"/>
        <end position="28"/>
    </location>
</feature>
<name>A0AAV0ASB3_PHAPC</name>
<evidence type="ECO:0008006" key="4">
    <source>
        <dbReference type="Google" id="ProtNLM"/>
    </source>
</evidence>
<evidence type="ECO:0000313" key="3">
    <source>
        <dbReference type="Proteomes" id="UP001153365"/>
    </source>
</evidence>
<comment type="caution">
    <text evidence="2">The sequence shown here is derived from an EMBL/GenBank/DDBJ whole genome shotgun (WGS) entry which is preliminary data.</text>
</comment>
<dbReference type="PANTHER" id="PTHR43569">
    <property type="entry name" value="AMIDOHYDROLASE"/>
    <property type="match status" value="1"/>
</dbReference>
<accession>A0AAV0ASB3</accession>
<reference evidence="2" key="1">
    <citation type="submission" date="2022-06" db="EMBL/GenBank/DDBJ databases">
        <authorList>
            <consortium name="SYNGENTA / RWTH Aachen University"/>
        </authorList>
    </citation>
    <scope>NUCLEOTIDE SEQUENCE</scope>
</reference>
<proteinExistence type="predicted"/>
<dbReference type="EMBL" id="CALTRL010001384">
    <property type="protein sequence ID" value="CAH7672326.1"/>
    <property type="molecule type" value="Genomic_DNA"/>
</dbReference>
<organism evidence="2 3">
    <name type="scientific">Phakopsora pachyrhizi</name>
    <name type="common">Asian soybean rust disease fungus</name>
    <dbReference type="NCBI Taxonomy" id="170000"/>
    <lineage>
        <taxon>Eukaryota</taxon>
        <taxon>Fungi</taxon>
        <taxon>Dikarya</taxon>
        <taxon>Basidiomycota</taxon>
        <taxon>Pucciniomycotina</taxon>
        <taxon>Pucciniomycetes</taxon>
        <taxon>Pucciniales</taxon>
        <taxon>Phakopsoraceae</taxon>
        <taxon>Phakopsora</taxon>
    </lineage>
</organism>
<keyword evidence="3" id="KW-1185">Reference proteome</keyword>
<evidence type="ECO:0000313" key="2">
    <source>
        <dbReference type="EMBL" id="CAH7672326.1"/>
    </source>
</evidence>
<gene>
    <name evidence="2" type="ORF">PPACK8108_LOCUS7136</name>
</gene>
<dbReference type="InterPro" id="IPR032466">
    <property type="entry name" value="Metal_Hydrolase"/>
</dbReference>
<sequence>MPKKLPPSLPISAFSPITPPYQSSRQNARRTTPLLVIDTHVLLLLDDKESIQSGIRLWQQSVSGLCDRLSEQLSPAITPCSVVDQARTGLNGFIYMHRQPDYLLRDATFDDQDHGPSSSIQWEKEVQQIMALNSVQVGFEVCPPLAQVIWAPLGQGPRVLGPYLDHISRANSRVVACCHLIERPSSRRRHDFSRPDLIESLKHLGERGLGVELNVEGNHDRSAALILEEILEIVSAVRNAQELKNETKFVICQMGKPEMISSQSVVPSSASYSSILSRLFSLSLFSNLHIKLSGLPLLIDDDLTSRAREYYVTYKRPYQSISLDSLTLEASNGDDDTVSSVEYRSNDRAQGDLAWREVKKRMKFYLEPILEAFGDHRIMYSSDYPFFGMNDQTEREKSPTGHYEYQFELYRECLAELGLENESLDNIFGLNARLSLDCFSICLKKKTDFLLFILIYF</sequence>
<protein>
    <recommendedName>
        <fullName evidence="4">Amidohydrolase-related domain-containing protein</fullName>
    </recommendedName>
</protein>
<dbReference type="InterPro" id="IPR052350">
    <property type="entry name" value="Metallo-dep_Lactonases"/>
</dbReference>
<evidence type="ECO:0000256" key="1">
    <source>
        <dbReference type="SAM" id="MobiDB-lite"/>
    </source>
</evidence>
<dbReference type="PANTHER" id="PTHR43569:SF2">
    <property type="entry name" value="AMIDOHYDROLASE-RELATED DOMAIN-CONTAINING PROTEIN"/>
    <property type="match status" value="1"/>
</dbReference>
<dbReference type="Gene3D" id="3.20.20.140">
    <property type="entry name" value="Metal-dependent hydrolases"/>
    <property type="match status" value="1"/>
</dbReference>
<dbReference type="Proteomes" id="UP001153365">
    <property type="component" value="Unassembled WGS sequence"/>
</dbReference>
<dbReference type="AlphaFoldDB" id="A0AAV0ASB3"/>
<dbReference type="SUPFAM" id="SSF51556">
    <property type="entry name" value="Metallo-dependent hydrolases"/>
    <property type="match status" value="1"/>
</dbReference>